<comment type="caution">
    <text evidence="1">The sequence shown here is derived from an EMBL/GenBank/DDBJ whole genome shotgun (WGS) entry which is preliminary data.</text>
</comment>
<proteinExistence type="predicted"/>
<dbReference type="Proteomes" id="UP001416393">
    <property type="component" value="Unassembled WGS sequence"/>
</dbReference>
<sequence>MFLHLHQTVKQVNMDTNKIQIVQVPLNELTEIINNAVASHISKLIGKLNQNNSPEPDKNLLSREEVSKLLGLSLVTLSKYHKNGTLRGLKINNCKRIYYKRDDIYALLDQNTS</sequence>
<dbReference type="SUPFAM" id="SSF46955">
    <property type="entry name" value="Putative DNA-binding domain"/>
    <property type="match status" value="1"/>
</dbReference>
<organism evidence="1 2">
    <name type="scientific">Mariniflexile soesokkakense</name>
    <dbReference type="NCBI Taxonomy" id="1343160"/>
    <lineage>
        <taxon>Bacteria</taxon>
        <taxon>Pseudomonadati</taxon>
        <taxon>Bacteroidota</taxon>
        <taxon>Flavobacteriia</taxon>
        <taxon>Flavobacteriales</taxon>
        <taxon>Flavobacteriaceae</taxon>
        <taxon>Mariniflexile</taxon>
    </lineage>
</organism>
<dbReference type="RefSeq" id="WP_346242602.1">
    <property type="nucleotide sequence ID" value="NZ_JAZHYP010000008.1"/>
</dbReference>
<evidence type="ECO:0000313" key="1">
    <source>
        <dbReference type="EMBL" id="MEN3324805.1"/>
    </source>
</evidence>
<dbReference type="InterPro" id="IPR009061">
    <property type="entry name" value="DNA-bd_dom_put_sf"/>
</dbReference>
<reference evidence="1 2" key="1">
    <citation type="submission" date="2024-01" db="EMBL/GenBank/DDBJ databases">
        <title>Mariniflexile litorale sp. nov., isolated from the shallow sediments of the Sea of Japan.</title>
        <authorList>
            <person name="Romanenko L."/>
            <person name="Bystritskaya E."/>
            <person name="Isaeva M."/>
        </authorList>
    </citation>
    <scope>NUCLEOTIDE SEQUENCE [LARGE SCALE GENOMIC DNA]</scope>
    <source>
        <strain evidence="1 2">KCTC 32427</strain>
    </source>
</reference>
<accession>A0ABV0AFY9</accession>
<dbReference type="EMBL" id="JAZHYP010000008">
    <property type="protein sequence ID" value="MEN3324805.1"/>
    <property type="molecule type" value="Genomic_DNA"/>
</dbReference>
<protein>
    <submittedName>
        <fullName evidence="1">Helix-turn-helix domain-containing protein</fullName>
    </submittedName>
</protein>
<name>A0ABV0AFY9_9FLAO</name>
<keyword evidence="2" id="KW-1185">Reference proteome</keyword>
<gene>
    <name evidence="1" type="ORF">VP395_13790</name>
</gene>
<evidence type="ECO:0000313" key="2">
    <source>
        <dbReference type="Proteomes" id="UP001416393"/>
    </source>
</evidence>